<organism evidence="1 2">
    <name type="scientific">Salipiger thiooxidans</name>
    <dbReference type="NCBI Taxonomy" id="282683"/>
    <lineage>
        <taxon>Bacteria</taxon>
        <taxon>Pseudomonadati</taxon>
        <taxon>Pseudomonadota</taxon>
        <taxon>Alphaproteobacteria</taxon>
        <taxon>Rhodobacterales</taxon>
        <taxon>Roseobacteraceae</taxon>
        <taxon>Salipiger</taxon>
    </lineage>
</organism>
<evidence type="ECO:0000313" key="1">
    <source>
        <dbReference type="EMBL" id="SDE30620.1"/>
    </source>
</evidence>
<keyword evidence="2" id="KW-1185">Reference proteome</keyword>
<sequence length="87" mass="9648">MSGQRRRLMQAYVRSGETGEAREWLDALDRGRNPAEIDGLRQLLAMETGEMAEAARLIRAQIANRQRGAGDLSLLRALLALGRLEDA</sequence>
<dbReference type="EMBL" id="FNAV01000002">
    <property type="protein sequence ID" value="SDE30620.1"/>
    <property type="molecule type" value="Genomic_DNA"/>
</dbReference>
<evidence type="ECO:0008006" key="3">
    <source>
        <dbReference type="Google" id="ProtNLM"/>
    </source>
</evidence>
<dbReference type="STRING" id="282683.SAMN04488105_102390"/>
<dbReference type="AlphaFoldDB" id="A0A1G7BVK2"/>
<proteinExistence type="predicted"/>
<gene>
    <name evidence="1" type="ORF">SAMN04488105_102390</name>
</gene>
<accession>A0A1G7BVK2</accession>
<reference evidence="2" key="1">
    <citation type="submission" date="2016-10" db="EMBL/GenBank/DDBJ databases">
        <authorList>
            <person name="Varghese N."/>
            <person name="Submissions S."/>
        </authorList>
    </citation>
    <scope>NUCLEOTIDE SEQUENCE [LARGE SCALE GENOMIC DNA]</scope>
    <source>
        <strain evidence="2">DSM 10146</strain>
    </source>
</reference>
<dbReference type="Proteomes" id="UP000198994">
    <property type="component" value="Unassembled WGS sequence"/>
</dbReference>
<evidence type="ECO:0000313" key="2">
    <source>
        <dbReference type="Proteomes" id="UP000198994"/>
    </source>
</evidence>
<protein>
    <recommendedName>
        <fullName evidence="3">Tetratricopeptide repeat-containing protein</fullName>
    </recommendedName>
</protein>
<name>A0A1G7BVK2_9RHOB</name>